<comment type="caution">
    <text evidence="2">The sequence shown here is derived from an EMBL/GenBank/DDBJ whole genome shotgun (WGS) entry which is preliminary data.</text>
</comment>
<proteinExistence type="predicted"/>
<dbReference type="AlphaFoldDB" id="A0A8J2XGZ1"/>
<protein>
    <recommendedName>
        <fullName evidence="4">DUF4830 domain-containing protein</fullName>
    </recommendedName>
</protein>
<feature type="compositionally biased region" description="Gly residues" evidence="1">
    <location>
        <begin position="143"/>
        <end position="153"/>
    </location>
</feature>
<reference evidence="2 3" key="1">
    <citation type="journal article" date="2014" name="Int. J. Syst. Evol. Microbiol.">
        <title>Complete genome sequence of Corynebacterium casei LMG S-19264T (=DSM 44701T), isolated from a smear-ripened cheese.</title>
        <authorList>
            <consortium name="US DOE Joint Genome Institute (JGI-PGF)"/>
            <person name="Walter F."/>
            <person name="Albersmeier A."/>
            <person name="Kalinowski J."/>
            <person name="Ruckert C."/>
        </authorList>
    </citation>
    <scope>NUCLEOTIDE SEQUENCE [LARGE SCALE GENOMIC DNA]</scope>
    <source>
        <strain evidence="2 3">CGMCC 1.15295</strain>
    </source>
</reference>
<dbReference type="Proteomes" id="UP000598120">
    <property type="component" value="Unassembled WGS sequence"/>
</dbReference>
<evidence type="ECO:0000313" key="2">
    <source>
        <dbReference type="EMBL" id="GFZ85956.1"/>
    </source>
</evidence>
<feature type="region of interest" description="Disordered" evidence="1">
    <location>
        <begin position="143"/>
        <end position="163"/>
    </location>
</feature>
<gene>
    <name evidence="2" type="ORF">GCM10011531_16540</name>
</gene>
<name>A0A8J2XGZ1_9FLAO</name>
<accession>A0A8J2XGZ1</accession>
<evidence type="ECO:0008006" key="4">
    <source>
        <dbReference type="Google" id="ProtNLM"/>
    </source>
</evidence>
<dbReference type="EMBL" id="BMIC01000002">
    <property type="protein sequence ID" value="GFZ85956.1"/>
    <property type="molecule type" value="Genomic_DNA"/>
</dbReference>
<evidence type="ECO:0000256" key="1">
    <source>
        <dbReference type="SAM" id="MobiDB-lite"/>
    </source>
</evidence>
<keyword evidence="3" id="KW-1185">Reference proteome</keyword>
<organism evidence="2 3">
    <name type="scientific">Aquaticitalea lipolytica</name>
    <dbReference type="NCBI Taxonomy" id="1247562"/>
    <lineage>
        <taxon>Bacteria</taxon>
        <taxon>Pseudomonadati</taxon>
        <taxon>Bacteroidota</taxon>
        <taxon>Flavobacteriia</taxon>
        <taxon>Flavobacteriales</taxon>
        <taxon>Flavobacteriaceae</taxon>
        <taxon>Aquaticitalea</taxon>
    </lineage>
</organism>
<sequence length="163" mass="17744">MKKFGLLVLGIIVGAAAMYFYCCNETIEEYLPPKGIITPAEAKVLDEAFNSRHQLISDSIVKRPDNRSSWYSLSDMRTYLDFAESEAKDLGYTMDGVRVYLGAHPDKDDVVGYTTMFFIPTGTKSLSEGSMINLSLQKSGDVIGGSGLNGGEPGNPPSANYPQ</sequence>
<evidence type="ECO:0000313" key="3">
    <source>
        <dbReference type="Proteomes" id="UP000598120"/>
    </source>
</evidence>
<dbReference type="RefSeq" id="WP_188605886.1">
    <property type="nucleotide sequence ID" value="NZ_BMIC01000002.1"/>
</dbReference>